<dbReference type="InterPro" id="IPR042104">
    <property type="entry name" value="PKS_dehydratase_sf"/>
</dbReference>
<keyword evidence="2" id="KW-0597">Phosphoprotein</keyword>
<dbReference type="CDD" id="cd00833">
    <property type="entry name" value="PKS"/>
    <property type="match status" value="1"/>
</dbReference>
<dbReference type="InterPro" id="IPR036291">
    <property type="entry name" value="NAD(P)-bd_dom_sf"/>
</dbReference>
<keyword evidence="8" id="KW-1185">Reference proteome</keyword>
<feature type="region of interest" description="N-terminal hotdog fold" evidence="4">
    <location>
        <begin position="902"/>
        <end position="1020"/>
    </location>
</feature>
<dbReference type="SUPFAM" id="SSF55048">
    <property type="entry name" value="Probable ACP-binding domain of malonyl-CoA ACP transacylase"/>
    <property type="match status" value="1"/>
</dbReference>
<gene>
    <name evidence="7" type="ORF">ACFQ3T_00005</name>
</gene>
<dbReference type="InterPro" id="IPR049552">
    <property type="entry name" value="PKS_DH_N"/>
</dbReference>
<dbReference type="InterPro" id="IPR016036">
    <property type="entry name" value="Malonyl_transacylase_ACP-bd"/>
</dbReference>
<evidence type="ECO:0000259" key="6">
    <source>
        <dbReference type="PROSITE" id="PS52019"/>
    </source>
</evidence>
<dbReference type="Gene3D" id="3.10.129.110">
    <property type="entry name" value="Polyketide synthase dehydratase"/>
    <property type="match status" value="1"/>
</dbReference>
<dbReference type="SUPFAM" id="SSF51735">
    <property type="entry name" value="NAD(P)-binding Rossmann-fold domains"/>
    <property type="match status" value="1"/>
</dbReference>
<dbReference type="InterPro" id="IPR001227">
    <property type="entry name" value="Ac_transferase_dom_sf"/>
</dbReference>
<evidence type="ECO:0000256" key="2">
    <source>
        <dbReference type="ARBA" id="ARBA00022553"/>
    </source>
</evidence>
<feature type="active site" description="Proton donor; for dehydratase activity" evidence="4">
    <location>
        <position position="1093"/>
    </location>
</feature>
<dbReference type="SMART" id="SM00827">
    <property type="entry name" value="PKS_AT"/>
    <property type="match status" value="1"/>
</dbReference>
<reference evidence="8" key="1">
    <citation type="journal article" date="2019" name="Int. J. Syst. Evol. Microbiol.">
        <title>The Global Catalogue of Microorganisms (GCM) 10K type strain sequencing project: providing services to taxonomists for standard genome sequencing and annotation.</title>
        <authorList>
            <consortium name="The Broad Institute Genomics Platform"/>
            <consortium name="The Broad Institute Genome Sequencing Center for Infectious Disease"/>
            <person name="Wu L."/>
            <person name="Ma J."/>
        </authorList>
    </citation>
    <scope>NUCLEOTIDE SEQUENCE [LARGE SCALE GENOMIC DNA]</scope>
    <source>
        <strain evidence="8">CCUG 60214</strain>
    </source>
</reference>
<dbReference type="InterPro" id="IPR049900">
    <property type="entry name" value="PKS_mFAS_DH"/>
</dbReference>
<dbReference type="RefSeq" id="WP_380718290.1">
    <property type="nucleotide sequence ID" value="NZ_JBHTLK010000001.1"/>
</dbReference>
<evidence type="ECO:0000256" key="3">
    <source>
        <dbReference type="ARBA" id="ARBA00022679"/>
    </source>
</evidence>
<dbReference type="PROSITE" id="PS52019">
    <property type="entry name" value="PKS_MFAS_DH"/>
    <property type="match status" value="1"/>
</dbReference>
<keyword evidence="3" id="KW-0808">Transferase</keyword>
<dbReference type="PANTHER" id="PTHR43775">
    <property type="entry name" value="FATTY ACID SYNTHASE"/>
    <property type="match status" value="1"/>
</dbReference>
<feature type="region of interest" description="C-terminal hotdog fold" evidence="4">
    <location>
        <begin position="1034"/>
        <end position="1179"/>
    </location>
</feature>
<dbReference type="InterPro" id="IPR016035">
    <property type="entry name" value="Acyl_Trfase/lysoPLipase"/>
</dbReference>
<dbReference type="InterPro" id="IPR020841">
    <property type="entry name" value="PKS_Beta-ketoAc_synthase_dom"/>
</dbReference>
<dbReference type="Proteomes" id="UP001597168">
    <property type="component" value="Unassembled WGS sequence"/>
</dbReference>
<dbReference type="Pfam" id="PF00109">
    <property type="entry name" value="ketoacyl-synt"/>
    <property type="match status" value="1"/>
</dbReference>
<evidence type="ECO:0000313" key="8">
    <source>
        <dbReference type="Proteomes" id="UP001597168"/>
    </source>
</evidence>
<dbReference type="Pfam" id="PF14765">
    <property type="entry name" value="PS-DH"/>
    <property type="match status" value="1"/>
</dbReference>
<protein>
    <submittedName>
        <fullName evidence="7">Type I polyketide synthase</fullName>
    </submittedName>
</protein>
<organism evidence="7 8">
    <name type="scientific">Saccharothrix hoggarensis</name>
    <dbReference type="NCBI Taxonomy" id="913853"/>
    <lineage>
        <taxon>Bacteria</taxon>
        <taxon>Bacillati</taxon>
        <taxon>Actinomycetota</taxon>
        <taxon>Actinomycetes</taxon>
        <taxon>Pseudonocardiales</taxon>
        <taxon>Pseudonocardiaceae</taxon>
        <taxon>Saccharothrix</taxon>
    </lineage>
</organism>
<dbReference type="InterPro" id="IPR016039">
    <property type="entry name" value="Thiolase-like"/>
</dbReference>
<dbReference type="Gene3D" id="3.40.366.10">
    <property type="entry name" value="Malonyl-Coenzyme A Acyl Carrier Protein, domain 2"/>
    <property type="match status" value="1"/>
</dbReference>
<dbReference type="InterPro" id="IPR014043">
    <property type="entry name" value="Acyl_transferase_dom"/>
</dbReference>
<dbReference type="InterPro" id="IPR018201">
    <property type="entry name" value="Ketoacyl_synth_AS"/>
</dbReference>
<name>A0ABW3QCT3_9PSEU</name>
<dbReference type="Gene3D" id="3.30.70.3290">
    <property type="match status" value="1"/>
</dbReference>
<dbReference type="SUPFAM" id="SSF53901">
    <property type="entry name" value="Thiolase-like"/>
    <property type="match status" value="1"/>
</dbReference>
<feature type="non-terminal residue" evidence="7">
    <location>
        <position position="1423"/>
    </location>
</feature>
<dbReference type="Pfam" id="PF02801">
    <property type="entry name" value="Ketoacyl-synt_C"/>
    <property type="match status" value="1"/>
</dbReference>
<comment type="caution">
    <text evidence="7">The sequence shown here is derived from an EMBL/GenBank/DDBJ whole genome shotgun (WGS) entry which is preliminary data.</text>
</comment>
<dbReference type="Pfam" id="PF00698">
    <property type="entry name" value="Acyl_transf_1"/>
    <property type="match status" value="1"/>
</dbReference>
<dbReference type="InterPro" id="IPR050091">
    <property type="entry name" value="PKS_NRPS_Biosynth_Enz"/>
</dbReference>
<accession>A0ABW3QCT3</accession>
<dbReference type="SMART" id="SM00825">
    <property type="entry name" value="PKS_KS"/>
    <property type="match status" value="1"/>
</dbReference>
<feature type="domain" description="Ketosynthase family 3 (KS3)" evidence="5">
    <location>
        <begin position="11"/>
        <end position="438"/>
    </location>
</feature>
<dbReference type="InterPro" id="IPR032821">
    <property type="entry name" value="PKS_assoc"/>
</dbReference>
<dbReference type="PROSITE" id="PS52004">
    <property type="entry name" value="KS3_2"/>
    <property type="match status" value="1"/>
</dbReference>
<dbReference type="InterPro" id="IPR049551">
    <property type="entry name" value="PKS_DH_C"/>
</dbReference>
<dbReference type="Pfam" id="PF16197">
    <property type="entry name" value="KAsynt_C_assoc"/>
    <property type="match status" value="1"/>
</dbReference>
<dbReference type="Gene3D" id="3.40.50.720">
    <property type="entry name" value="NAD(P)-binding Rossmann-like Domain"/>
    <property type="match status" value="1"/>
</dbReference>
<keyword evidence="1" id="KW-0596">Phosphopantetheine</keyword>
<dbReference type="EMBL" id="JBHTLK010000001">
    <property type="protein sequence ID" value="MFD1145502.1"/>
    <property type="molecule type" value="Genomic_DNA"/>
</dbReference>
<dbReference type="Gene3D" id="3.40.47.10">
    <property type="match status" value="1"/>
</dbReference>
<evidence type="ECO:0000256" key="4">
    <source>
        <dbReference type="PROSITE-ProRule" id="PRU01363"/>
    </source>
</evidence>
<dbReference type="PROSITE" id="PS00606">
    <property type="entry name" value="KS3_1"/>
    <property type="match status" value="1"/>
</dbReference>
<feature type="active site" description="Proton acceptor; for dehydratase activity" evidence="4">
    <location>
        <position position="931"/>
    </location>
</feature>
<evidence type="ECO:0000259" key="5">
    <source>
        <dbReference type="PROSITE" id="PS52004"/>
    </source>
</evidence>
<dbReference type="Pfam" id="PF21089">
    <property type="entry name" value="PKS_DH_N"/>
    <property type="match status" value="1"/>
</dbReference>
<sequence>MPESISPTSPDDRFAIIGIGCRLPGGASDHRAYWRNLLDGKDCITDTPPDRYDVGTLGSRDKTKPGRLVGGRGGYIDGFDEFDPAFFGISPREAEYMDPQQRKLLEVAWEALEDGGQRPGELAGADVGVFVGAFTLDYKILQFADLGFRTLAAHTATGTMMTMVSNRISYCFDFRGPSVSIDTACSSSLVAVHLACQSLRRGETSLALAGGTLLHLTPQYTIAETKGGFLSPQGLSRTFDASADGYVRAEGVGVVAIKRLADAERDGDPIHAVIIGSGVNQDGRTNGITVPSADAQVRLIKQVCADAGITPGDLQYVEAHGTSTPVGDPIEANALGRALAEGRAPGAPVYVGSVKTNIGHTESAAGIAGLIKTALALEHRLIPPHINLERVNPEIDLDALPYDIPTEVVPWPEHEGPARAGVNSFGFGGTNAHVLLEEAPPRRAPRNDAVTAPARTVLPLSARDPGALAELAGGIRRELAEGASVADVGYTLAHRRQHHEHRLAITYSTAEDLDAALAAHERGEAHPDVVENQAPADGRNPVWVFTGMGPQWWAMGRGMLASEPVYREVIERVDAEIRRQAGWSLIELMAADEADSAMGETWLAQPANFAVQVALAAVWRSRGVSPAAIVGHSTGEIAAFCEAGVYSLADAVDVVLQRSRLQQKLVGTGTMLAVGLTEDDAGARVLPYGDRVSVAAVNSPTAVTLAGDADALEELREALTRDGVFAKFLAVRVPYHSARMEAIKDELITALSGLRAREAVVPLYLTGREGRARGPELDGGYWWDNVRDRVRFRAAVDAIAADGHRLFLEIGPHPVLAHSIAECLAAHGVEGRAVPSIRRQEDEPARLHRSLAELHTLGVPVDWAVLQPAGATIPLPRYPWRRDRYWVEPAPVEQVRLGHRDHPLLGRRVEGAEPTWEARIDVEDLPYLDDHRIEDNALFPAAGYVEMVAQAVRALTGGASAAIADLELRKALFVSDTESRLVRLSFSGENAGFTVASVTDGAQERVVHAAGVVRAGQRGEPGAPPDLDAIRARTERVAGSDCYAALAGLGYHYGPAFQGIDEVWVAEGEALARIRPTAGIDAAGHHVHPVLLDSCFQTLLTPLLAAGPAAGSTGIRLPLSIGEVRLDPVGDQELWAHAVITDRDGGDLVGDIHVYTADGTPLGHVRGFRAADVEKAATAVGRSTIDSWLAKVAWTACPPAPEPDRAEGRWLLLADAGGVADELAVALRATGRHCHLVRPGRGYRRGRWESTVTPGESADLSRLAADLADEHGTPFEGVVHLWNLDAPDVDGLSRTDLDQSTDLGAYSLVVLAQALLAGELTGRLHVVTRGAQAVLDGDPVRPLGARAWGIGRVLWHQELTAHRGKLVDLAPTRPDGPDARRAEVEALLREVLAAVDAEVDGVGVVDEIALRGTDRHTSRLRSA</sequence>
<proteinExistence type="predicted"/>
<dbReference type="InterPro" id="IPR014030">
    <property type="entry name" value="Ketoacyl_synth_N"/>
</dbReference>
<feature type="domain" description="PKS/mFAS DH" evidence="6">
    <location>
        <begin position="902"/>
        <end position="1179"/>
    </location>
</feature>
<evidence type="ECO:0000313" key="7">
    <source>
        <dbReference type="EMBL" id="MFD1145502.1"/>
    </source>
</evidence>
<dbReference type="SUPFAM" id="SSF52151">
    <property type="entry name" value="FabD/lysophospholipase-like"/>
    <property type="match status" value="1"/>
</dbReference>
<dbReference type="InterPro" id="IPR020807">
    <property type="entry name" value="PKS_DH"/>
</dbReference>
<dbReference type="InterPro" id="IPR014031">
    <property type="entry name" value="Ketoacyl_synth_C"/>
</dbReference>
<dbReference type="PANTHER" id="PTHR43775:SF37">
    <property type="entry name" value="SI:DKEY-61P9.11"/>
    <property type="match status" value="1"/>
</dbReference>
<evidence type="ECO:0000256" key="1">
    <source>
        <dbReference type="ARBA" id="ARBA00022450"/>
    </source>
</evidence>
<dbReference type="SMART" id="SM00826">
    <property type="entry name" value="PKS_DH"/>
    <property type="match status" value="1"/>
</dbReference>